<dbReference type="PANTHER" id="PTHR43355:SF2">
    <property type="entry name" value="FLAVIN REDUCTASE (NADPH)"/>
    <property type="match status" value="1"/>
</dbReference>
<dbReference type="Pfam" id="PF13460">
    <property type="entry name" value="NAD_binding_10"/>
    <property type="match status" value="1"/>
</dbReference>
<organism evidence="2 3">
    <name type="scientific">Dreissena polymorpha</name>
    <name type="common">Zebra mussel</name>
    <name type="synonym">Mytilus polymorpha</name>
    <dbReference type="NCBI Taxonomy" id="45954"/>
    <lineage>
        <taxon>Eukaryota</taxon>
        <taxon>Metazoa</taxon>
        <taxon>Spiralia</taxon>
        <taxon>Lophotrochozoa</taxon>
        <taxon>Mollusca</taxon>
        <taxon>Bivalvia</taxon>
        <taxon>Autobranchia</taxon>
        <taxon>Heteroconchia</taxon>
        <taxon>Euheterodonta</taxon>
        <taxon>Imparidentia</taxon>
        <taxon>Neoheterodontei</taxon>
        <taxon>Myida</taxon>
        <taxon>Dreissenoidea</taxon>
        <taxon>Dreissenidae</taxon>
        <taxon>Dreissena</taxon>
    </lineage>
</organism>
<dbReference type="GO" id="GO:0042602">
    <property type="term" value="F:riboflavin reductase (NADPH) activity"/>
    <property type="evidence" value="ECO:0007669"/>
    <property type="project" value="TreeGrafter"/>
</dbReference>
<accession>A0A9D4FVL5</accession>
<dbReference type="OrthoDB" id="419598at2759"/>
<dbReference type="AlphaFoldDB" id="A0A9D4FVL5"/>
<dbReference type="GO" id="GO:0004074">
    <property type="term" value="F:biliverdin reductase [NAD(P)H] activity"/>
    <property type="evidence" value="ECO:0007669"/>
    <property type="project" value="TreeGrafter"/>
</dbReference>
<dbReference type="SUPFAM" id="SSF51735">
    <property type="entry name" value="NAD(P)-binding Rossmann-fold domains"/>
    <property type="match status" value="1"/>
</dbReference>
<evidence type="ECO:0000313" key="2">
    <source>
        <dbReference type="EMBL" id="KAH3805778.1"/>
    </source>
</evidence>
<dbReference type="InterPro" id="IPR016040">
    <property type="entry name" value="NAD(P)-bd_dom"/>
</dbReference>
<feature type="domain" description="NAD(P)-binding" evidence="1">
    <location>
        <begin position="7"/>
        <end position="204"/>
    </location>
</feature>
<dbReference type="EMBL" id="JAIWYP010000006">
    <property type="protein sequence ID" value="KAH3805778.1"/>
    <property type="molecule type" value="Genomic_DNA"/>
</dbReference>
<proteinExistence type="predicted"/>
<dbReference type="InterPro" id="IPR051606">
    <property type="entry name" value="Polyketide_Oxido-like"/>
</dbReference>
<evidence type="ECO:0000259" key="1">
    <source>
        <dbReference type="Pfam" id="PF13460"/>
    </source>
</evidence>
<gene>
    <name evidence="2" type="ORF">DPMN_134086</name>
</gene>
<dbReference type="CDD" id="cd05244">
    <property type="entry name" value="BVR-B_like_SDR_a"/>
    <property type="match status" value="1"/>
</dbReference>
<sequence>MKIALLGATGPSGLQVVKEALARGHVITALVRNPEKLTEKHERLKVVTANMYDADEMAPHFEGQDAVLSCLGTSPSWFSIWTITFYTDTAKPIVEAMRKAKVSRLVFMASWYTKYDRSDPFIINWVLKPLFLGQSLHNMGQMEDYLDQECADIAYTSVRPPQLVDTDTSGKPVLAEVSQSIRSPGKRFVCCRRDVARFMLDAAEKREYIRKCVAIASG</sequence>
<dbReference type="InterPro" id="IPR036291">
    <property type="entry name" value="NAD(P)-bd_dom_sf"/>
</dbReference>
<dbReference type="Proteomes" id="UP000828390">
    <property type="component" value="Unassembled WGS sequence"/>
</dbReference>
<dbReference type="Gene3D" id="3.40.50.720">
    <property type="entry name" value="NAD(P)-binding Rossmann-like Domain"/>
    <property type="match status" value="1"/>
</dbReference>
<name>A0A9D4FVL5_DREPO</name>
<keyword evidence="3" id="KW-1185">Reference proteome</keyword>
<evidence type="ECO:0000313" key="3">
    <source>
        <dbReference type="Proteomes" id="UP000828390"/>
    </source>
</evidence>
<reference evidence="2" key="2">
    <citation type="submission" date="2020-11" db="EMBL/GenBank/DDBJ databases">
        <authorList>
            <person name="McCartney M.A."/>
            <person name="Auch B."/>
            <person name="Kono T."/>
            <person name="Mallez S."/>
            <person name="Becker A."/>
            <person name="Gohl D.M."/>
            <person name="Silverstein K.A.T."/>
            <person name="Koren S."/>
            <person name="Bechman K.B."/>
            <person name="Herman A."/>
            <person name="Abrahante J.E."/>
            <person name="Garbe J."/>
        </authorList>
    </citation>
    <scope>NUCLEOTIDE SEQUENCE</scope>
    <source>
        <strain evidence="2">Duluth1</strain>
        <tissue evidence="2">Whole animal</tissue>
    </source>
</reference>
<comment type="caution">
    <text evidence="2">The sequence shown here is derived from an EMBL/GenBank/DDBJ whole genome shotgun (WGS) entry which is preliminary data.</text>
</comment>
<reference evidence="2" key="1">
    <citation type="journal article" date="2019" name="bioRxiv">
        <title>The Genome of the Zebra Mussel, Dreissena polymorpha: A Resource for Invasive Species Research.</title>
        <authorList>
            <person name="McCartney M.A."/>
            <person name="Auch B."/>
            <person name="Kono T."/>
            <person name="Mallez S."/>
            <person name="Zhang Y."/>
            <person name="Obille A."/>
            <person name="Becker A."/>
            <person name="Abrahante J.E."/>
            <person name="Garbe J."/>
            <person name="Badalamenti J.P."/>
            <person name="Herman A."/>
            <person name="Mangelson H."/>
            <person name="Liachko I."/>
            <person name="Sullivan S."/>
            <person name="Sone E.D."/>
            <person name="Koren S."/>
            <person name="Silverstein K.A.T."/>
            <person name="Beckman K.B."/>
            <person name="Gohl D.M."/>
        </authorList>
    </citation>
    <scope>NUCLEOTIDE SEQUENCE</scope>
    <source>
        <strain evidence="2">Duluth1</strain>
        <tissue evidence="2">Whole animal</tissue>
    </source>
</reference>
<dbReference type="PANTHER" id="PTHR43355">
    <property type="entry name" value="FLAVIN REDUCTASE (NADPH)"/>
    <property type="match status" value="1"/>
</dbReference>
<protein>
    <recommendedName>
        <fullName evidence="1">NAD(P)-binding domain-containing protein</fullName>
    </recommendedName>
</protein>